<feature type="domain" description="N-acetyltransferase" evidence="1">
    <location>
        <begin position="3"/>
        <end position="151"/>
    </location>
</feature>
<dbReference type="CDD" id="cd04301">
    <property type="entry name" value="NAT_SF"/>
    <property type="match status" value="1"/>
</dbReference>
<proteinExistence type="predicted"/>
<dbReference type="PROSITE" id="PS51186">
    <property type="entry name" value="GNAT"/>
    <property type="match status" value="1"/>
</dbReference>
<organism evidence="2 3">
    <name type="scientific">Treponema bryantii</name>
    <dbReference type="NCBI Taxonomy" id="163"/>
    <lineage>
        <taxon>Bacteria</taxon>
        <taxon>Pseudomonadati</taxon>
        <taxon>Spirochaetota</taxon>
        <taxon>Spirochaetia</taxon>
        <taxon>Spirochaetales</taxon>
        <taxon>Treponemataceae</taxon>
        <taxon>Treponema</taxon>
    </lineage>
</organism>
<evidence type="ECO:0000259" key="1">
    <source>
        <dbReference type="PROSITE" id="PS51186"/>
    </source>
</evidence>
<protein>
    <submittedName>
        <fullName evidence="2">Acetyltransferase (GNAT) family protein</fullName>
    </submittedName>
</protein>
<evidence type="ECO:0000313" key="3">
    <source>
        <dbReference type="Proteomes" id="UP000182360"/>
    </source>
</evidence>
<dbReference type="InterPro" id="IPR000182">
    <property type="entry name" value="GNAT_dom"/>
</dbReference>
<reference evidence="2 3" key="1">
    <citation type="submission" date="2016-10" db="EMBL/GenBank/DDBJ databases">
        <authorList>
            <person name="de Groot N.N."/>
        </authorList>
    </citation>
    <scope>NUCLEOTIDE SEQUENCE [LARGE SCALE GENOMIC DNA]</scope>
    <source>
        <strain evidence="2 3">B25</strain>
    </source>
</reference>
<name>A0A1H9DH44_9SPIR</name>
<evidence type="ECO:0000313" key="2">
    <source>
        <dbReference type="EMBL" id="SEQ12103.1"/>
    </source>
</evidence>
<accession>A0A1H9DH44</accession>
<dbReference type="Pfam" id="PF00583">
    <property type="entry name" value="Acetyltransf_1"/>
    <property type="match status" value="1"/>
</dbReference>
<dbReference type="SUPFAM" id="SSF55729">
    <property type="entry name" value="Acyl-CoA N-acyltransferases (Nat)"/>
    <property type="match status" value="1"/>
</dbReference>
<keyword evidence="2" id="KW-0808">Transferase</keyword>
<dbReference type="InterPro" id="IPR016181">
    <property type="entry name" value="Acyl_CoA_acyltransferase"/>
</dbReference>
<dbReference type="Proteomes" id="UP000182360">
    <property type="component" value="Unassembled WGS sequence"/>
</dbReference>
<dbReference type="RefSeq" id="WP_074641822.1">
    <property type="nucleotide sequence ID" value="NZ_FOFU01000002.1"/>
</dbReference>
<dbReference type="OrthoDB" id="9786032at2"/>
<dbReference type="AlphaFoldDB" id="A0A1H9DH44"/>
<gene>
    <name evidence="2" type="ORF">SAMN04487977_102553</name>
</gene>
<dbReference type="EMBL" id="FOFU01000002">
    <property type="protein sequence ID" value="SEQ12103.1"/>
    <property type="molecule type" value="Genomic_DNA"/>
</dbReference>
<dbReference type="GO" id="GO:0016747">
    <property type="term" value="F:acyltransferase activity, transferring groups other than amino-acyl groups"/>
    <property type="evidence" value="ECO:0007669"/>
    <property type="project" value="InterPro"/>
</dbReference>
<sequence>MSLQFLKAGTADAVTLVGISKHAFESDVEVGASELCGPPGYKSIPFYTKMARMNCLYKLIDDNGLTVGGAVLFIKDNEMNVGRIFVSPVHFRKGYGIFMMQQIETMFPEVQIFTLDTPVWNIRTNAFYQKLGYTEVRRDNDFVYYEKRALRAGV</sequence>
<dbReference type="Gene3D" id="3.40.630.30">
    <property type="match status" value="1"/>
</dbReference>
<keyword evidence="3" id="KW-1185">Reference proteome</keyword>